<evidence type="ECO:0000256" key="3">
    <source>
        <dbReference type="ARBA" id="ARBA00022705"/>
    </source>
</evidence>
<dbReference type="CDD" id="cd18139">
    <property type="entry name" value="HLD_clamp_RarA"/>
    <property type="match status" value="1"/>
</dbReference>
<evidence type="ECO:0000256" key="5">
    <source>
        <dbReference type="ARBA" id="ARBA00022840"/>
    </source>
</evidence>
<dbReference type="Gene3D" id="3.40.50.300">
    <property type="entry name" value="P-loop containing nucleotide triphosphate hydrolases"/>
    <property type="match status" value="1"/>
</dbReference>
<dbReference type="Pfam" id="PF16193">
    <property type="entry name" value="AAA_assoc_2"/>
    <property type="match status" value="1"/>
</dbReference>
<dbReference type="InterPro" id="IPR032423">
    <property type="entry name" value="AAA_assoc_2"/>
</dbReference>
<dbReference type="PANTHER" id="PTHR13779">
    <property type="entry name" value="WERNER HELICASE-INTERACTING PROTEIN 1 FAMILY MEMBER"/>
    <property type="match status" value="1"/>
</dbReference>
<dbReference type="AlphaFoldDB" id="A0AAU7UCF6"/>
<dbReference type="Pfam" id="PF12002">
    <property type="entry name" value="MgsA_C"/>
    <property type="match status" value="1"/>
</dbReference>
<dbReference type="InterPro" id="IPR021886">
    <property type="entry name" value="MgsA_C"/>
</dbReference>
<dbReference type="SMART" id="SM00382">
    <property type="entry name" value="AAA"/>
    <property type="match status" value="1"/>
</dbReference>
<name>A0AAU7UCF6_9DEIO</name>
<dbReference type="PANTHER" id="PTHR13779:SF7">
    <property type="entry name" value="ATPASE WRNIP1"/>
    <property type="match status" value="1"/>
</dbReference>
<dbReference type="SUPFAM" id="SSF52540">
    <property type="entry name" value="P-loop containing nucleoside triphosphate hydrolases"/>
    <property type="match status" value="1"/>
</dbReference>
<accession>A0AAU7UCF6</accession>
<dbReference type="InterPro" id="IPR027417">
    <property type="entry name" value="P-loop_NTPase"/>
</dbReference>
<dbReference type="GO" id="GO:0000731">
    <property type="term" value="P:DNA synthesis involved in DNA repair"/>
    <property type="evidence" value="ECO:0007669"/>
    <property type="project" value="TreeGrafter"/>
</dbReference>
<dbReference type="KEGG" id="dsc:ABOD76_07385"/>
<dbReference type="Gene3D" id="1.10.8.60">
    <property type="match status" value="1"/>
</dbReference>
<organism evidence="7">
    <name type="scientific">Deinococcus sonorensis KR-87</name>
    <dbReference type="NCBI Taxonomy" id="694439"/>
    <lineage>
        <taxon>Bacteria</taxon>
        <taxon>Thermotogati</taxon>
        <taxon>Deinococcota</taxon>
        <taxon>Deinococci</taxon>
        <taxon>Deinococcales</taxon>
        <taxon>Deinococcaceae</taxon>
        <taxon>Deinococcus</taxon>
    </lineage>
</organism>
<sequence>MTLFDPPAPLAERLRPRTLDEVVGQSHLLGPGKPLTRVLQSGRLGSLILWGPPGVGKTTLARLLAAQVGAHFVALSAVSAGVKDVREAVAEAERLRGRGQRTILFLDEIHRFNKAQQDALLPHVESGLLTLVGATTENPSFEVNPALRSRARTLVLQALTREEVRGLLERALTDERGLPGVSAEPAALELLSRLADGDARRALSTLEVASSLANPVTEEAVTEAFGRHLPSMDKGGEDFYNLISALHKSVRGSHPDAALYWLARMVAGGADILYVARRVVRMAAEDIGLADPQALRLCIAARDTAEFLGSPEGDLALAEAVVYLCLAPKSNTVYTAWKRALQAVEGEQLSVPLHLRNAPTGLMRQQGYGGGYAYYFDDPEGSFRQRYLPDGVQLNLYTPGPEGWEGRVQERWRKLMVAHGELEVPEAEA</sequence>
<evidence type="ECO:0000259" key="6">
    <source>
        <dbReference type="SMART" id="SM00382"/>
    </source>
</evidence>
<dbReference type="GO" id="GO:0008047">
    <property type="term" value="F:enzyme activator activity"/>
    <property type="evidence" value="ECO:0007669"/>
    <property type="project" value="TreeGrafter"/>
</dbReference>
<comment type="function">
    <text evidence="1">DNA-dependent ATPase that plays important roles in cellular responses to stalled DNA replication processes.</text>
</comment>
<reference evidence="7" key="1">
    <citation type="submission" date="2024-06" db="EMBL/GenBank/DDBJ databases">
        <title>Draft Genome Sequence of Deinococcus sonorensis Type Strain KR-87, a Biofilm Producing Representative of the Genus Deinococcus.</title>
        <authorList>
            <person name="Boren L.S."/>
            <person name="Grosso R.A."/>
            <person name="Hugenberg-Cox A.N."/>
            <person name="Hill J.T.E."/>
            <person name="Albert C.M."/>
            <person name="Tuohy J.M."/>
        </authorList>
    </citation>
    <scope>NUCLEOTIDE SEQUENCE</scope>
    <source>
        <strain evidence="7">KR-87</strain>
    </source>
</reference>
<dbReference type="GO" id="GO:0017116">
    <property type="term" value="F:single-stranded DNA helicase activity"/>
    <property type="evidence" value="ECO:0007669"/>
    <property type="project" value="TreeGrafter"/>
</dbReference>
<dbReference type="InterPro" id="IPR003593">
    <property type="entry name" value="AAA+_ATPase"/>
</dbReference>
<evidence type="ECO:0000256" key="1">
    <source>
        <dbReference type="ARBA" id="ARBA00002393"/>
    </source>
</evidence>
<evidence type="ECO:0000313" key="7">
    <source>
        <dbReference type="EMBL" id="XBV86116.1"/>
    </source>
</evidence>
<keyword evidence="3" id="KW-0235">DNA replication</keyword>
<dbReference type="InterPro" id="IPR008921">
    <property type="entry name" value="DNA_pol3_clamp-load_cplx_C"/>
</dbReference>
<comment type="similarity">
    <text evidence="2">Belongs to the AAA ATPase family. RarA/MGS1/WRNIP1 subfamily.</text>
</comment>
<dbReference type="EMBL" id="CP158299">
    <property type="protein sequence ID" value="XBV86116.1"/>
    <property type="molecule type" value="Genomic_DNA"/>
</dbReference>
<dbReference type="FunFam" id="1.20.272.10:FF:000001">
    <property type="entry name" value="Putative AAA family ATPase"/>
    <property type="match status" value="1"/>
</dbReference>
<keyword evidence="5" id="KW-0067">ATP-binding</keyword>
<dbReference type="InterPro" id="IPR003959">
    <property type="entry name" value="ATPase_AAA_core"/>
</dbReference>
<dbReference type="SUPFAM" id="SSF48019">
    <property type="entry name" value="post-AAA+ oligomerization domain-like"/>
    <property type="match status" value="1"/>
</dbReference>
<dbReference type="InterPro" id="IPR051314">
    <property type="entry name" value="AAA_ATPase_RarA/MGS1/WRNIP1"/>
</dbReference>
<dbReference type="CDD" id="cd00009">
    <property type="entry name" value="AAA"/>
    <property type="match status" value="1"/>
</dbReference>
<keyword evidence="4" id="KW-0547">Nucleotide-binding</keyword>
<dbReference type="Gene3D" id="1.20.272.10">
    <property type="match status" value="1"/>
</dbReference>
<dbReference type="RefSeq" id="WP_350244168.1">
    <property type="nucleotide sequence ID" value="NZ_CP158299.1"/>
</dbReference>
<protein>
    <submittedName>
        <fullName evidence="7">Replication-associated recombination protein A</fullName>
    </submittedName>
</protein>
<dbReference type="FunFam" id="3.40.50.300:FF:000137">
    <property type="entry name" value="Replication-associated recombination protein A"/>
    <property type="match status" value="1"/>
</dbReference>
<feature type="domain" description="AAA+ ATPase" evidence="6">
    <location>
        <begin position="43"/>
        <end position="159"/>
    </location>
</feature>
<dbReference type="GO" id="GO:0016887">
    <property type="term" value="F:ATP hydrolysis activity"/>
    <property type="evidence" value="ECO:0007669"/>
    <property type="project" value="InterPro"/>
</dbReference>
<dbReference type="GO" id="GO:0006261">
    <property type="term" value="P:DNA-templated DNA replication"/>
    <property type="evidence" value="ECO:0007669"/>
    <property type="project" value="TreeGrafter"/>
</dbReference>
<dbReference type="GO" id="GO:0005524">
    <property type="term" value="F:ATP binding"/>
    <property type="evidence" value="ECO:0007669"/>
    <property type="project" value="UniProtKB-KW"/>
</dbReference>
<dbReference type="Gene3D" id="1.10.3710.10">
    <property type="entry name" value="DNA polymerase III clamp loader subunits, C-terminal domain"/>
    <property type="match status" value="1"/>
</dbReference>
<evidence type="ECO:0000256" key="2">
    <source>
        <dbReference type="ARBA" id="ARBA00008959"/>
    </source>
</evidence>
<dbReference type="GO" id="GO:0003677">
    <property type="term" value="F:DNA binding"/>
    <property type="evidence" value="ECO:0007669"/>
    <property type="project" value="InterPro"/>
</dbReference>
<gene>
    <name evidence="7" type="ORF">ABOD76_07385</name>
</gene>
<proteinExistence type="inferred from homology"/>
<dbReference type="Pfam" id="PF00004">
    <property type="entry name" value="AAA"/>
    <property type="match status" value="1"/>
</dbReference>
<evidence type="ECO:0000256" key="4">
    <source>
        <dbReference type="ARBA" id="ARBA00022741"/>
    </source>
</evidence>